<evidence type="ECO:0000313" key="1">
    <source>
        <dbReference type="EMBL" id="MBB2976138.1"/>
    </source>
</evidence>
<dbReference type="RefSeq" id="WP_165138648.1">
    <property type="nucleotide sequence ID" value="NZ_CP049255.1"/>
</dbReference>
<comment type="caution">
    <text evidence="1">The sequence shown here is derived from an EMBL/GenBank/DDBJ whole genome shotgun (WGS) entry which is preliminary data.</text>
</comment>
<evidence type="ECO:0000313" key="2">
    <source>
        <dbReference type="Proteomes" id="UP000529310"/>
    </source>
</evidence>
<protein>
    <submittedName>
        <fullName evidence="1">Uncharacterized protein</fullName>
    </submittedName>
</protein>
<gene>
    <name evidence="1" type="ORF">FHX49_001708</name>
</gene>
<name>A0A7W4V3D0_9MICO</name>
<reference evidence="1 2" key="1">
    <citation type="submission" date="2020-08" db="EMBL/GenBank/DDBJ databases">
        <title>Sequencing the genomes of 1000 actinobacteria strains.</title>
        <authorList>
            <person name="Klenk H.-P."/>
        </authorList>
    </citation>
    <scope>NUCLEOTIDE SEQUENCE [LARGE SCALE GENOMIC DNA]</scope>
    <source>
        <strain evidence="1 2">DSM 27099</strain>
    </source>
</reference>
<organism evidence="1 2">
    <name type="scientific">Microbacterium endophyticum</name>
    <dbReference type="NCBI Taxonomy" id="1526412"/>
    <lineage>
        <taxon>Bacteria</taxon>
        <taxon>Bacillati</taxon>
        <taxon>Actinomycetota</taxon>
        <taxon>Actinomycetes</taxon>
        <taxon>Micrococcales</taxon>
        <taxon>Microbacteriaceae</taxon>
        <taxon>Microbacterium</taxon>
    </lineage>
</organism>
<dbReference type="Proteomes" id="UP000529310">
    <property type="component" value="Unassembled WGS sequence"/>
</dbReference>
<proteinExistence type="predicted"/>
<keyword evidence="2" id="KW-1185">Reference proteome</keyword>
<dbReference type="AlphaFoldDB" id="A0A7W4V3D0"/>
<sequence length="57" mass="5932">MLPGAANQIQALVHLVVNKMYQHFLDRRGTSGVSIGDVFDVVGLVVNAGGIVRGLGA</sequence>
<accession>A0A7W4V3D0</accession>
<dbReference type="EMBL" id="JACHWQ010000004">
    <property type="protein sequence ID" value="MBB2976138.1"/>
    <property type="molecule type" value="Genomic_DNA"/>
</dbReference>